<reference evidence="1" key="1">
    <citation type="submission" date="2020-02" db="EMBL/GenBank/DDBJ databases">
        <authorList>
            <person name="Meier V. D."/>
        </authorList>
    </citation>
    <scope>NUCLEOTIDE SEQUENCE</scope>
    <source>
        <strain evidence="1">AVDCRST_MAG68</strain>
    </source>
</reference>
<accession>A0A6J4LJC5</accession>
<dbReference type="EMBL" id="CADCTW010000128">
    <property type="protein sequence ID" value="CAA9333245.1"/>
    <property type="molecule type" value="Genomic_DNA"/>
</dbReference>
<proteinExistence type="predicted"/>
<name>A0A6J4LJC5_9BACT</name>
<evidence type="ECO:0000313" key="1">
    <source>
        <dbReference type="EMBL" id="CAA9333245.1"/>
    </source>
</evidence>
<sequence>MPDETPIDVNDPDYDDPIIAEIRQIREEMAAEWNYDLSLMVQWFEEQQRLDPIEGLIDCLPSTPVEPARRNA</sequence>
<gene>
    <name evidence="1" type="ORF">AVDCRST_MAG68-2602</name>
</gene>
<organism evidence="1">
    <name type="scientific">uncultured Gemmatimonadota bacterium</name>
    <dbReference type="NCBI Taxonomy" id="203437"/>
    <lineage>
        <taxon>Bacteria</taxon>
        <taxon>Pseudomonadati</taxon>
        <taxon>Gemmatimonadota</taxon>
        <taxon>environmental samples</taxon>
    </lineage>
</organism>
<dbReference type="AlphaFoldDB" id="A0A6J4LJC5"/>
<protein>
    <submittedName>
        <fullName evidence="1">Uncharacterized protein</fullName>
    </submittedName>
</protein>